<protein>
    <submittedName>
        <fullName evidence="2">Uncharacterized protein</fullName>
    </submittedName>
</protein>
<evidence type="ECO:0000313" key="2">
    <source>
        <dbReference type="EMBL" id="TEY64751.1"/>
    </source>
</evidence>
<accession>A0A4Y8D516</accession>
<sequence>MQQNARIKTEITSLAHDLPYKLPYPSIHRFILVLEVEVEVDTKYYWVLVSRFVCFMSWGEAWGLLNIKRAQIPDADADARGIGSGERMHSGESKRTKHQKKACRNDAPKLLHAKPTSRSRTTFQRFNVSGQGRERGCMDLFCIGGWELKATIQGVTDERPGYEGSSTFPKF</sequence>
<name>A0A4Y8D516_9HELO</name>
<organism evidence="2 3">
    <name type="scientific">Botryotinia calthae</name>
    <dbReference type="NCBI Taxonomy" id="38488"/>
    <lineage>
        <taxon>Eukaryota</taxon>
        <taxon>Fungi</taxon>
        <taxon>Dikarya</taxon>
        <taxon>Ascomycota</taxon>
        <taxon>Pezizomycotina</taxon>
        <taxon>Leotiomycetes</taxon>
        <taxon>Helotiales</taxon>
        <taxon>Sclerotiniaceae</taxon>
        <taxon>Botryotinia</taxon>
    </lineage>
</organism>
<feature type="region of interest" description="Disordered" evidence="1">
    <location>
        <begin position="82"/>
        <end position="102"/>
    </location>
</feature>
<evidence type="ECO:0000313" key="3">
    <source>
        <dbReference type="Proteomes" id="UP000297299"/>
    </source>
</evidence>
<reference evidence="2 3" key="1">
    <citation type="submission" date="2017-11" db="EMBL/GenBank/DDBJ databases">
        <title>Comparative genomics of Botrytis spp.</title>
        <authorList>
            <person name="Valero-Jimenez C.A."/>
            <person name="Tapia P."/>
            <person name="Veloso J."/>
            <person name="Silva-Moreno E."/>
            <person name="Staats M."/>
            <person name="Valdes J.H."/>
            <person name="Van Kan J.A.L."/>
        </authorList>
    </citation>
    <scope>NUCLEOTIDE SEQUENCE [LARGE SCALE GENOMIC DNA]</scope>
    <source>
        <strain evidence="2 3">MUCL2830</strain>
    </source>
</reference>
<evidence type="ECO:0000256" key="1">
    <source>
        <dbReference type="SAM" id="MobiDB-lite"/>
    </source>
</evidence>
<dbReference type="EMBL" id="PHWZ01000143">
    <property type="protein sequence ID" value="TEY64751.1"/>
    <property type="molecule type" value="Genomic_DNA"/>
</dbReference>
<gene>
    <name evidence="2" type="ORF">BOTCAL_0143g00060</name>
</gene>
<dbReference type="Proteomes" id="UP000297299">
    <property type="component" value="Unassembled WGS sequence"/>
</dbReference>
<comment type="caution">
    <text evidence="2">The sequence shown here is derived from an EMBL/GenBank/DDBJ whole genome shotgun (WGS) entry which is preliminary data.</text>
</comment>
<proteinExistence type="predicted"/>
<dbReference type="AlphaFoldDB" id="A0A4Y8D516"/>
<keyword evidence="3" id="KW-1185">Reference proteome</keyword>